<dbReference type="InterPro" id="IPR038005">
    <property type="entry name" value="RX-like_CC"/>
</dbReference>
<feature type="domain" description="Disease resistance N-terminal" evidence="4">
    <location>
        <begin position="3"/>
        <end position="60"/>
    </location>
</feature>
<dbReference type="PANTHER" id="PTHR43853:SF15">
    <property type="entry name" value="3-KETOACYL-COA THIOLASE 5, PEROXISOMAL"/>
    <property type="match status" value="1"/>
</dbReference>
<evidence type="ECO:0000259" key="4">
    <source>
        <dbReference type="Pfam" id="PF18052"/>
    </source>
</evidence>
<dbReference type="Pfam" id="PF18052">
    <property type="entry name" value="Rx_N"/>
    <property type="match status" value="1"/>
</dbReference>
<dbReference type="InterPro" id="IPR050215">
    <property type="entry name" value="Thiolase-like_sf_Thiolase"/>
</dbReference>
<evidence type="ECO:0000256" key="1">
    <source>
        <dbReference type="ARBA" id="ARBA00022737"/>
    </source>
</evidence>
<dbReference type="GO" id="GO:0006635">
    <property type="term" value="P:fatty acid beta-oxidation"/>
    <property type="evidence" value="ECO:0007669"/>
    <property type="project" value="TreeGrafter"/>
</dbReference>
<name>A0A978UEX4_ZIZJJ</name>
<keyword evidence="1" id="KW-0677">Repeat</keyword>
<proteinExistence type="predicted"/>
<evidence type="ECO:0000313" key="5">
    <source>
        <dbReference type="EMBL" id="KAH7513317.1"/>
    </source>
</evidence>
<reference evidence="5" key="1">
    <citation type="journal article" date="2021" name="Front. Plant Sci.">
        <title>Chromosome-Scale Genome Assembly for Chinese Sour Jujube and Insights Into Its Genome Evolution and Domestication Signature.</title>
        <authorList>
            <person name="Shen L.-Y."/>
            <person name="Luo H."/>
            <person name="Wang X.-L."/>
            <person name="Wang X.-M."/>
            <person name="Qiu X.-J."/>
            <person name="Liu H."/>
            <person name="Zhou S.-S."/>
            <person name="Jia K.-H."/>
            <person name="Nie S."/>
            <person name="Bao Y.-T."/>
            <person name="Zhang R.-G."/>
            <person name="Yun Q.-Z."/>
            <person name="Chai Y.-H."/>
            <person name="Lu J.-Y."/>
            <person name="Li Y."/>
            <person name="Zhao S.-W."/>
            <person name="Mao J.-F."/>
            <person name="Jia S.-G."/>
            <person name="Mao Y.-M."/>
        </authorList>
    </citation>
    <scope>NUCLEOTIDE SEQUENCE</scope>
    <source>
        <strain evidence="5">AT0</strain>
        <tissue evidence="5">Leaf</tissue>
    </source>
</reference>
<dbReference type="GO" id="GO:0000166">
    <property type="term" value="F:nucleotide binding"/>
    <property type="evidence" value="ECO:0007669"/>
    <property type="project" value="UniProtKB-KW"/>
</dbReference>
<sequence length="211" mass="23601">MFIHEANLFLGVKEQVDLLKDDLGFMDSFLKDSEGKQNEHYTMKELISQNRDAAFEAENVYIYIRGNSAGYQREISFGEDVVIVRRTMHTALPFPNRIKGGFKDTLPDDLLAAILKKFGEVGDDVVGTVSAPDLQRATECRKAAFYAGFPGIGAVLESMTINKMNRVTKVNPKVEIFTHAHDCLLLDGITSENVVQRYGVTHEEQDIAAVR</sequence>
<dbReference type="EMBL" id="JAEACU010000012">
    <property type="protein sequence ID" value="KAH7513317.1"/>
    <property type="molecule type" value="Genomic_DNA"/>
</dbReference>
<evidence type="ECO:0000256" key="2">
    <source>
        <dbReference type="ARBA" id="ARBA00022741"/>
    </source>
</evidence>
<dbReference type="PANTHER" id="PTHR43853">
    <property type="entry name" value="3-KETOACYL-COA THIOLASE, PEROXISOMAL"/>
    <property type="match status" value="1"/>
</dbReference>
<evidence type="ECO:0000313" key="6">
    <source>
        <dbReference type="Proteomes" id="UP000813462"/>
    </source>
</evidence>
<dbReference type="AlphaFoldDB" id="A0A978UEX4"/>
<keyword evidence="3" id="KW-0611">Plant defense</keyword>
<dbReference type="GO" id="GO:0006952">
    <property type="term" value="P:defense response"/>
    <property type="evidence" value="ECO:0007669"/>
    <property type="project" value="UniProtKB-KW"/>
</dbReference>
<organism evidence="5 6">
    <name type="scientific">Ziziphus jujuba var. spinosa</name>
    <dbReference type="NCBI Taxonomy" id="714518"/>
    <lineage>
        <taxon>Eukaryota</taxon>
        <taxon>Viridiplantae</taxon>
        <taxon>Streptophyta</taxon>
        <taxon>Embryophyta</taxon>
        <taxon>Tracheophyta</taxon>
        <taxon>Spermatophyta</taxon>
        <taxon>Magnoliopsida</taxon>
        <taxon>eudicotyledons</taxon>
        <taxon>Gunneridae</taxon>
        <taxon>Pentapetalae</taxon>
        <taxon>rosids</taxon>
        <taxon>fabids</taxon>
        <taxon>Rosales</taxon>
        <taxon>Rhamnaceae</taxon>
        <taxon>Paliureae</taxon>
        <taxon>Ziziphus</taxon>
    </lineage>
</organism>
<protein>
    <recommendedName>
        <fullName evidence="4">Disease resistance N-terminal domain-containing protein</fullName>
    </recommendedName>
</protein>
<keyword evidence="2" id="KW-0547">Nucleotide-binding</keyword>
<accession>A0A978UEX4</accession>
<dbReference type="Gene3D" id="1.20.5.4130">
    <property type="match status" value="1"/>
</dbReference>
<dbReference type="GO" id="GO:0005777">
    <property type="term" value="C:peroxisome"/>
    <property type="evidence" value="ECO:0007669"/>
    <property type="project" value="TreeGrafter"/>
</dbReference>
<comment type="caution">
    <text evidence="5">The sequence shown here is derived from an EMBL/GenBank/DDBJ whole genome shotgun (WGS) entry which is preliminary data.</text>
</comment>
<dbReference type="CDD" id="cd14798">
    <property type="entry name" value="RX-CC_like"/>
    <property type="match status" value="1"/>
</dbReference>
<evidence type="ECO:0000256" key="3">
    <source>
        <dbReference type="ARBA" id="ARBA00022821"/>
    </source>
</evidence>
<dbReference type="GO" id="GO:0010124">
    <property type="term" value="P:phenylacetate catabolic process"/>
    <property type="evidence" value="ECO:0007669"/>
    <property type="project" value="TreeGrafter"/>
</dbReference>
<gene>
    <name evidence="5" type="ORF">FEM48_Zijuj12G0187300</name>
</gene>
<dbReference type="InterPro" id="IPR041118">
    <property type="entry name" value="Rx_N"/>
</dbReference>
<dbReference type="Proteomes" id="UP000813462">
    <property type="component" value="Unassembled WGS sequence"/>
</dbReference>
<dbReference type="GO" id="GO:0003988">
    <property type="term" value="F:acetyl-CoA C-acyltransferase activity"/>
    <property type="evidence" value="ECO:0007669"/>
    <property type="project" value="TreeGrafter"/>
</dbReference>